<feature type="modified residue" description="4-aspartylphosphate" evidence="11">
    <location>
        <position position="560"/>
    </location>
</feature>
<dbReference type="EC" id="2.7.13.3" evidence="2"/>
<dbReference type="SMART" id="SM00448">
    <property type="entry name" value="REC"/>
    <property type="match status" value="1"/>
</dbReference>
<feature type="domain" description="Response regulatory" evidence="13">
    <location>
        <begin position="367"/>
        <end position="484"/>
    </location>
</feature>
<dbReference type="InterPro" id="IPR005467">
    <property type="entry name" value="His_kinase_dom"/>
</dbReference>
<dbReference type="AlphaFoldDB" id="A0A956M1K9"/>
<dbReference type="GO" id="GO:0000155">
    <property type="term" value="F:phosphorelay sensor kinase activity"/>
    <property type="evidence" value="ECO:0007669"/>
    <property type="project" value="InterPro"/>
</dbReference>
<keyword evidence="4" id="KW-0808">Transferase</keyword>
<protein>
    <recommendedName>
        <fullName evidence="10">Sensory/regulatory protein RpfC</fullName>
        <ecNumber evidence="2">2.7.13.3</ecNumber>
    </recommendedName>
</protein>
<reference evidence="15" key="2">
    <citation type="journal article" date="2021" name="Microbiome">
        <title>Successional dynamics and alternative stable states in a saline activated sludge microbial community over 9 years.</title>
        <authorList>
            <person name="Wang Y."/>
            <person name="Ye J."/>
            <person name="Ju F."/>
            <person name="Liu L."/>
            <person name="Boyd J.A."/>
            <person name="Deng Y."/>
            <person name="Parks D.H."/>
            <person name="Jiang X."/>
            <person name="Yin X."/>
            <person name="Woodcroft B.J."/>
            <person name="Tyson G.W."/>
            <person name="Hugenholtz P."/>
            <person name="Polz M.F."/>
            <person name="Zhang T."/>
        </authorList>
    </citation>
    <scope>NUCLEOTIDE SEQUENCE</scope>
    <source>
        <strain evidence="15">HKST-UBA01</strain>
    </source>
</reference>
<evidence type="ECO:0000259" key="14">
    <source>
        <dbReference type="PROSITE" id="PS50113"/>
    </source>
</evidence>
<dbReference type="InterPro" id="IPR000700">
    <property type="entry name" value="PAS-assoc_C"/>
</dbReference>
<dbReference type="InterPro" id="IPR003594">
    <property type="entry name" value="HATPase_dom"/>
</dbReference>
<name>A0A956M1K9_UNCEI</name>
<proteinExistence type="predicted"/>
<dbReference type="Pfam" id="PF02518">
    <property type="entry name" value="HATPase_c"/>
    <property type="match status" value="1"/>
</dbReference>
<dbReference type="Gene3D" id="3.30.565.10">
    <property type="entry name" value="Histidine kinase-like ATPase, C-terminal domain"/>
    <property type="match status" value="1"/>
</dbReference>
<dbReference type="SMART" id="SM00387">
    <property type="entry name" value="HATPase_c"/>
    <property type="match status" value="1"/>
</dbReference>
<keyword evidence="8" id="KW-0902">Two-component regulatory system</keyword>
<dbReference type="Pfam" id="PF00072">
    <property type="entry name" value="Response_reg"/>
    <property type="match status" value="1"/>
</dbReference>
<keyword evidence="5" id="KW-0547">Nucleotide-binding</keyword>
<feature type="domain" description="PAC" evidence="14">
    <location>
        <begin position="52"/>
        <end position="104"/>
    </location>
</feature>
<dbReference type="Gene3D" id="1.10.287.130">
    <property type="match status" value="1"/>
</dbReference>
<dbReference type="EMBL" id="JAGQHR010000335">
    <property type="protein sequence ID" value="MCA9728255.1"/>
    <property type="molecule type" value="Genomic_DNA"/>
</dbReference>
<comment type="subunit">
    <text evidence="9">At low DSF concentrations, interacts with RpfF.</text>
</comment>
<evidence type="ECO:0000256" key="9">
    <source>
        <dbReference type="ARBA" id="ARBA00064003"/>
    </source>
</evidence>
<evidence type="ECO:0000259" key="12">
    <source>
        <dbReference type="PROSITE" id="PS50109"/>
    </source>
</evidence>
<dbReference type="InterPro" id="IPR035965">
    <property type="entry name" value="PAS-like_dom_sf"/>
</dbReference>
<accession>A0A956M1K9</accession>
<dbReference type="PROSITE" id="PS50109">
    <property type="entry name" value="HIS_KIN"/>
    <property type="match status" value="1"/>
</dbReference>
<evidence type="ECO:0000256" key="7">
    <source>
        <dbReference type="ARBA" id="ARBA00022840"/>
    </source>
</evidence>
<comment type="caution">
    <text evidence="15">The sequence shown here is derived from an EMBL/GenBank/DDBJ whole genome shotgun (WGS) entry which is preliminary data.</text>
</comment>
<dbReference type="InterPro" id="IPR001789">
    <property type="entry name" value="Sig_transdc_resp-reg_receiver"/>
</dbReference>
<comment type="caution">
    <text evidence="11">Lacks conserved residue(s) required for the propagation of feature annotation.</text>
</comment>
<feature type="non-terminal residue" evidence="15">
    <location>
        <position position="1"/>
    </location>
</feature>
<feature type="domain" description="Response regulatory" evidence="13">
    <location>
        <begin position="511"/>
        <end position="625"/>
    </location>
</feature>
<keyword evidence="7" id="KW-0067">ATP-binding</keyword>
<dbReference type="InterPro" id="IPR011006">
    <property type="entry name" value="CheY-like_superfamily"/>
</dbReference>
<sequence length="633" mass="69216">YPADAMIGQRVERLHDPAELASQAQAAEATVGRPLQAGNEALRAKPLAGQAETIECHYLHREGWRVPVSVSLTAVPTSDESPPDLLAIAQDITIRKRAVAALMEAKAAAEQATRAKTEFLTNMNHEIRTPINGIIGMTGLLLGTELTDEQRDYANTVNISADALLDMVNEVFDFANAVEGKLTLEETEFELESLVDETMDIVGPKARRKNIELAWYLSPELPALVWGDPGRIRQVLLYLVSNAIKFTHFGAVVVRIRREVGPGPSPDPDLCWIRIAITDTGVGIPEKRHREVFDSFSQLDGTTTRVKGGAGLGLAVTRQLAELMGGTIHFKSRPDEGSTFWVTLPLRTSELGRRHGPKCTQPLPPHPLLLVTSDPTQRQIVEEHLRLWSAHWTTASSPGEVSVALKMASEPVAAILVQHDPDSSWIEIGRMVRNDRNLAGTPLLLLTKESGLASRAAAVQAGYSETLVSPLRPGTLRLAIATRLVGEDYAADGSSLPKLSRQDRRARAQYRLLVVEDNPVNQKVARAILGRLGYRADCVANGHEAIDAISSLPYDLVFMDCLMPIMDGYQATSAIRQHHPSLPIIAMTANTRDGDRDRCLTAGMSDYISKPVRPESIGKVLQRWLPGTSHRAA</sequence>
<dbReference type="PROSITE" id="PS50113">
    <property type="entry name" value="PAC"/>
    <property type="match status" value="1"/>
</dbReference>
<comment type="catalytic activity">
    <reaction evidence="1">
        <text>ATP + protein L-histidine = ADP + protein N-phospho-L-histidine.</text>
        <dbReference type="EC" id="2.7.13.3"/>
    </reaction>
</comment>
<dbReference type="SUPFAM" id="SSF47384">
    <property type="entry name" value="Homodimeric domain of signal transducing histidine kinase"/>
    <property type="match status" value="1"/>
</dbReference>
<dbReference type="GO" id="GO:0005524">
    <property type="term" value="F:ATP binding"/>
    <property type="evidence" value="ECO:0007669"/>
    <property type="project" value="UniProtKB-KW"/>
</dbReference>
<dbReference type="SUPFAM" id="SSF52172">
    <property type="entry name" value="CheY-like"/>
    <property type="match status" value="2"/>
</dbReference>
<dbReference type="CDD" id="cd17546">
    <property type="entry name" value="REC_hyHK_CKI1_RcsC-like"/>
    <property type="match status" value="1"/>
</dbReference>
<dbReference type="InterPro" id="IPR004358">
    <property type="entry name" value="Sig_transdc_His_kin-like_C"/>
</dbReference>
<dbReference type="Gene3D" id="3.30.450.20">
    <property type="entry name" value="PAS domain"/>
    <property type="match status" value="1"/>
</dbReference>
<dbReference type="SUPFAM" id="SSF55785">
    <property type="entry name" value="PYP-like sensor domain (PAS domain)"/>
    <property type="match status" value="1"/>
</dbReference>
<organism evidence="15 16">
    <name type="scientific">Eiseniibacteriota bacterium</name>
    <dbReference type="NCBI Taxonomy" id="2212470"/>
    <lineage>
        <taxon>Bacteria</taxon>
        <taxon>Candidatus Eiseniibacteriota</taxon>
    </lineage>
</organism>
<dbReference type="SUPFAM" id="SSF55874">
    <property type="entry name" value="ATPase domain of HSP90 chaperone/DNA topoisomerase II/histidine kinase"/>
    <property type="match status" value="1"/>
</dbReference>
<evidence type="ECO:0000256" key="4">
    <source>
        <dbReference type="ARBA" id="ARBA00022679"/>
    </source>
</evidence>
<evidence type="ECO:0000256" key="8">
    <source>
        <dbReference type="ARBA" id="ARBA00023012"/>
    </source>
</evidence>
<dbReference type="Gene3D" id="3.40.50.2300">
    <property type="match status" value="2"/>
</dbReference>
<dbReference type="FunFam" id="1.10.287.130:FF:000002">
    <property type="entry name" value="Two-component osmosensing histidine kinase"/>
    <property type="match status" value="1"/>
</dbReference>
<dbReference type="CDD" id="cd16922">
    <property type="entry name" value="HATPase_EvgS-ArcB-TorS-like"/>
    <property type="match status" value="1"/>
</dbReference>
<evidence type="ECO:0000256" key="11">
    <source>
        <dbReference type="PROSITE-ProRule" id="PRU00169"/>
    </source>
</evidence>
<dbReference type="InterPro" id="IPR036097">
    <property type="entry name" value="HisK_dim/P_sf"/>
</dbReference>
<dbReference type="FunFam" id="3.30.565.10:FF:000010">
    <property type="entry name" value="Sensor histidine kinase RcsC"/>
    <property type="match status" value="1"/>
</dbReference>
<dbReference type="PROSITE" id="PS50110">
    <property type="entry name" value="RESPONSE_REGULATORY"/>
    <property type="match status" value="2"/>
</dbReference>
<evidence type="ECO:0000256" key="3">
    <source>
        <dbReference type="ARBA" id="ARBA00022553"/>
    </source>
</evidence>
<feature type="domain" description="Histidine kinase" evidence="12">
    <location>
        <begin position="122"/>
        <end position="348"/>
    </location>
</feature>
<evidence type="ECO:0000256" key="1">
    <source>
        <dbReference type="ARBA" id="ARBA00000085"/>
    </source>
</evidence>
<dbReference type="PANTHER" id="PTHR45339">
    <property type="entry name" value="HYBRID SIGNAL TRANSDUCTION HISTIDINE KINASE J"/>
    <property type="match status" value="1"/>
</dbReference>
<dbReference type="PRINTS" id="PR00344">
    <property type="entry name" value="BCTRLSENSOR"/>
</dbReference>
<gene>
    <name evidence="15" type="ORF">KC729_11270</name>
</gene>
<keyword evidence="3 11" id="KW-0597">Phosphoprotein</keyword>
<evidence type="ECO:0000259" key="13">
    <source>
        <dbReference type="PROSITE" id="PS50110"/>
    </source>
</evidence>
<evidence type="ECO:0000256" key="10">
    <source>
        <dbReference type="ARBA" id="ARBA00068150"/>
    </source>
</evidence>
<dbReference type="InterPro" id="IPR003661">
    <property type="entry name" value="HisK_dim/P_dom"/>
</dbReference>
<dbReference type="Proteomes" id="UP000697710">
    <property type="component" value="Unassembled WGS sequence"/>
</dbReference>
<dbReference type="Pfam" id="PF00512">
    <property type="entry name" value="HisKA"/>
    <property type="match status" value="1"/>
</dbReference>
<dbReference type="InterPro" id="IPR036890">
    <property type="entry name" value="HATPase_C_sf"/>
</dbReference>
<reference evidence="15" key="1">
    <citation type="submission" date="2020-04" db="EMBL/GenBank/DDBJ databases">
        <authorList>
            <person name="Zhang T."/>
        </authorList>
    </citation>
    <scope>NUCLEOTIDE SEQUENCE</scope>
    <source>
        <strain evidence="15">HKST-UBA01</strain>
    </source>
</reference>
<keyword evidence="6" id="KW-0418">Kinase</keyword>
<evidence type="ECO:0000313" key="16">
    <source>
        <dbReference type="Proteomes" id="UP000697710"/>
    </source>
</evidence>
<dbReference type="SMART" id="SM00388">
    <property type="entry name" value="HisKA"/>
    <property type="match status" value="1"/>
</dbReference>
<evidence type="ECO:0000256" key="6">
    <source>
        <dbReference type="ARBA" id="ARBA00022777"/>
    </source>
</evidence>
<evidence type="ECO:0000256" key="5">
    <source>
        <dbReference type="ARBA" id="ARBA00022741"/>
    </source>
</evidence>
<evidence type="ECO:0000313" key="15">
    <source>
        <dbReference type="EMBL" id="MCA9728255.1"/>
    </source>
</evidence>
<evidence type="ECO:0000256" key="2">
    <source>
        <dbReference type="ARBA" id="ARBA00012438"/>
    </source>
</evidence>
<dbReference type="PANTHER" id="PTHR45339:SF5">
    <property type="entry name" value="HISTIDINE KINASE"/>
    <property type="match status" value="1"/>
</dbReference>
<dbReference type="CDD" id="cd00082">
    <property type="entry name" value="HisKA"/>
    <property type="match status" value="1"/>
</dbReference>